<evidence type="ECO:0000259" key="3">
    <source>
        <dbReference type="Pfam" id="PF01478"/>
    </source>
</evidence>
<protein>
    <submittedName>
        <fullName evidence="4">A24 family peptidase</fullName>
    </submittedName>
</protein>
<gene>
    <name evidence="4" type="ORF">N0A02_01655</name>
</gene>
<feature type="transmembrane region" description="Helical" evidence="2">
    <location>
        <begin position="57"/>
        <end position="78"/>
    </location>
</feature>
<dbReference type="PANTHER" id="PTHR30487:SF0">
    <property type="entry name" value="PREPILIN LEADER PEPTIDASE_N-METHYLTRANSFERASE-RELATED"/>
    <property type="match status" value="1"/>
</dbReference>
<comment type="similarity">
    <text evidence="1">Belongs to the peptidase A24 family.</text>
</comment>
<keyword evidence="5" id="KW-1185">Reference proteome</keyword>
<feature type="transmembrane region" description="Helical" evidence="2">
    <location>
        <begin position="144"/>
        <end position="162"/>
    </location>
</feature>
<evidence type="ECO:0000256" key="1">
    <source>
        <dbReference type="ARBA" id="ARBA00005801"/>
    </source>
</evidence>
<dbReference type="InterPro" id="IPR000045">
    <property type="entry name" value="Prepilin_IV_endopep_pep"/>
</dbReference>
<dbReference type="Pfam" id="PF01478">
    <property type="entry name" value="Peptidase_A24"/>
    <property type="match status" value="1"/>
</dbReference>
<keyword evidence="2" id="KW-1133">Transmembrane helix</keyword>
<sequence length="166" mass="17410">MNVSINSLLFIAWTVAVAVCDCRSRRVSNALVVAGLAAALASAFFNHNPFGLTPMQASIGMAVGLVALLPFYALGVMGAADVKVFAVLGAWCGIHALLGLWMIASLIAGIHAAWLLVTTRTRIALLVHRKAPTFELAGRRSTPFAACLTVPAIIWLAAQVAIGGMR</sequence>
<feature type="domain" description="Prepilin type IV endopeptidase peptidase" evidence="3">
    <location>
        <begin position="8"/>
        <end position="112"/>
    </location>
</feature>
<feature type="transmembrane region" description="Helical" evidence="2">
    <location>
        <begin position="84"/>
        <end position="117"/>
    </location>
</feature>
<evidence type="ECO:0000313" key="5">
    <source>
        <dbReference type="Proteomes" id="UP001469089"/>
    </source>
</evidence>
<dbReference type="InterPro" id="IPR050882">
    <property type="entry name" value="Prepilin_peptidase/N-MTase"/>
</dbReference>
<accession>A0ABV1LGR9</accession>
<dbReference type="RefSeq" id="WP_349541011.1">
    <property type="nucleotide sequence ID" value="NZ_JAOALG010000001.1"/>
</dbReference>
<keyword evidence="2" id="KW-0812">Transmembrane</keyword>
<dbReference type="EMBL" id="JAOALG010000001">
    <property type="protein sequence ID" value="MEQ5838146.1"/>
    <property type="molecule type" value="Genomic_DNA"/>
</dbReference>
<dbReference type="PANTHER" id="PTHR30487">
    <property type="entry name" value="TYPE 4 PREPILIN-LIKE PROTEINS LEADER PEPTIDE-PROCESSING ENZYME"/>
    <property type="match status" value="1"/>
</dbReference>
<name>A0ABV1LGR9_9BURK</name>
<organism evidence="4 5">
    <name type="scientific">Paraburkholderia acidicola</name>
    <dbReference type="NCBI Taxonomy" id="1912599"/>
    <lineage>
        <taxon>Bacteria</taxon>
        <taxon>Pseudomonadati</taxon>
        <taxon>Pseudomonadota</taxon>
        <taxon>Betaproteobacteria</taxon>
        <taxon>Burkholderiales</taxon>
        <taxon>Burkholderiaceae</taxon>
        <taxon>Paraburkholderia</taxon>
    </lineage>
</organism>
<feature type="transmembrane region" description="Helical" evidence="2">
    <location>
        <begin position="28"/>
        <end position="45"/>
    </location>
</feature>
<dbReference type="Proteomes" id="UP001469089">
    <property type="component" value="Unassembled WGS sequence"/>
</dbReference>
<comment type="caution">
    <text evidence="4">The sequence shown here is derived from an EMBL/GenBank/DDBJ whole genome shotgun (WGS) entry which is preliminary data.</text>
</comment>
<proteinExistence type="inferred from homology"/>
<reference evidence="4 5" key="1">
    <citation type="journal article" date="2024" name="Chem. Sci.">
        <title>Discovery of a lagriamide polyketide by integrated genome mining, isotopic labeling, and untargeted metabolomics.</title>
        <authorList>
            <person name="Fergusson C.H."/>
            <person name="Saulog J."/>
            <person name="Paulo B.S."/>
            <person name="Wilson D.M."/>
            <person name="Liu D.Y."/>
            <person name="Morehouse N.J."/>
            <person name="Waterworth S."/>
            <person name="Barkei J."/>
            <person name="Gray C.A."/>
            <person name="Kwan J.C."/>
            <person name="Eustaquio A.S."/>
            <person name="Linington R.G."/>
        </authorList>
    </citation>
    <scope>NUCLEOTIDE SEQUENCE [LARGE SCALE GENOMIC DNA]</scope>
    <source>
        <strain evidence="4 5">RL17-338-BIF-B</strain>
    </source>
</reference>
<evidence type="ECO:0000313" key="4">
    <source>
        <dbReference type="EMBL" id="MEQ5838146.1"/>
    </source>
</evidence>
<dbReference type="Gene3D" id="1.20.120.1220">
    <property type="match status" value="1"/>
</dbReference>
<evidence type="ECO:0000256" key="2">
    <source>
        <dbReference type="SAM" id="Phobius"/>
    </source>
</evidence>
<keyword evidence="2" id="KW-0472">Membrane</keyword>